<evidence type="ECO:0000259" key="11">
    <source>
        <dbReference type="PROSITE" id="PS51471"/>
    </source>
</evidence>
<dbReference type="VEuPathDB" id="FungiDB:BLGHR1_16267"/>
<evidence type="ECO:0000256" key="6">
    <source>
        <dbReference type="ARBA" id="ARBA00023004"/>
    </source>
</evidence>
<sequence length="345" mass="39213">MQSSKRILHTQPNPTTILDPLETPPQALKELFKSWRPRSDSLEQRNRTVFKYCLESELVSEISPTCLQAALHEFCHENGDLSLIDAKHGKIYGDPDIPGLIVAPSLFTPAVQRELLSRLLHRDLSNPKHKTNLHLHYDISYPPDNNSFFSDRPSNVRFTAKNGNTTQSLDCGKALQRKLRWITLGGQYDWTNKKYPAEAPPEFPPDIARLIGSLFPAVTPQAAIINVYSPGDTLCLHRDVSEEVYRGLVSVSLGCDAYFIIGLHDNETGKTKSKVLLLHSGDVLFMTGESRLAWHGVPQIIEGTCPSYLEEWPGEEFPWWRGWMKNKRINLNIRQMHDDHPIKRS</sequence>
<evidence type="ECO:0000313" key="13">
    <source>
        <dbReference type="Proteomes" id="UP000275772"/>
    </source>
</evidence>
<dbReference type="PANTHER" id="PTHR16557:SF2">
    <property type="entry name" value="NUCLEIC ACID DIOXYGENASE ALKBH1"/>
    <property type="match status" value="1"/>
</dbReference>
<keyword evidence="7" id="KW-0843">Virulence</keyword>
<keyword evidence="4" id="KW-0223">Dioxygenase</keyword>
<feature type="binding site" evidence="9">
    <location>
        <position position="239"/>
    </location>
    <ligand>
        <name>Fe cation</name>
        <dbReference type="ChEBI" id="CHEBI:24875"/>
        <note>catalytic</note>
    </ligand>
</feature>
<accession>A0A383UYL9</accession>
<dbReference type="EMBL" id="UNSH01000081">
    <property type="protein sequence ID" value="SZF05464.1"/>
    <property type="molecule type" value="Genomic_DNA"/>
</dbReference>
<evidence type="ECO:0000256" key="1">
    <source>
        <dbReference type="ARBA" id="ARBA00007879"/>
    </source>
</evidence>
<evidence type="ECO:0000256" key="8">
    <source>
        <dbReference type="ARBA" id="ARBA00047565"/>
    </source>
</evidence>
<keyword evidence="3 9" id="KW-0479">Metal-binding</keyword>
<evidence type="ECO:0000256" key="4">
    <source>
        <dbReference type="ARBA" id="ARBA00022964"/>
    </source>
</evidence>
<dbReference type="Proteomes" id="UP000275772">
    <property type="component" value="Unassembled WGS sequence"/>
</dbReference>
<dbReference type="InterPro" id="IPR037151">
    <property type="entry name" value="AlkB-like_sf"/>
</dbReference>
<evidence type="ECO:0000256" key="2">
    <source>
        <dbReference type="ARBA" id="ARBA00012931"/>
    </source>
</evidence>
<evidence type="ECO:0000313" key="12">
    <source>
        <dbReference type="EMBL" id="SZF05464.1"/>
    </source>
</evidence>
<dbReference type="EC" id="1.14.11.53" evidence="2"/>
<dbReference type="Gene3D" id="2.60.120.590">
    <property type="entry name" value="Alpha-ketoglutarate-dependent dioxygenase AlkB-like"/>
    <property type="match status" value="1"/>
</dbReference>
<feature type="binding site" evidence="9">
    <location>
        <position position="237"/>
    </location>
    <ligand>
        <name>Fe cation</name>
        <dbReference type="ChEBI" id="CHEBI:24875"/>
        <note>catalytic</note>
    </ligand>
</feature>
<keyword evidence="6 9" id="KW-0408">Iron</keyword>
<feature type="region of interest" description="Disordered" evidence="10">
    <location>
        <begin position="1"/>
        <end position="21"/>
    </location>
</feature>
<dbReference type="InterPro" id="IPR004574">
    <property type="entry name" value="Alkb"/>
</dbReference>
<dbReference type="GO" id="GO:1990931">
    <property type="term" value="F:mRNA N6-methyladenosine dioxygenase activity"/>
    <property type="evidence" value="ECO:0007669"/>
    <property type="project" value="UniProtKB-EC"/>
</dbReference>
<keyword evidence="5" id="KW-0560">Oxidoreductase</keyword>
<dbReference type="PANTHER" id="PTHR16557">
    <property type="entry name" value="ALKYLATED DNA REPAIR PROTEIN ALKB-RELATED"/>
    <property type="match status" value="1"/>
</dbReference>
<comment type="catalytic activity">
    <reaction evidence="8">
        <text>an N(6)-methyladenosine in mRNA + 2-oxoglutarate + O2 = an adenosine in mRNA + formaldehyde + succinate + CO2</text>
        <dbReference type="Rhea" id="RHEA:49520"/>
        <dbReference type="Rhea" id="RHEA-COMP:12414"/>
        <dbReference type="Rhea" id="RHEA-COMP:12417"/>
        <dbReference type="ChEBI" id="CHEBI:15379"/>
        <dbReference type="ChEBI" id="CHEBI:16526"/>
        <dbReference type="ChEBI" id="CHEBI:16810"/>
        <dbReference type="ChEBI" id="CHEBI:16842"/>
        <dbReference type="ChEBI" id="CHEBI:30031"/>
        <dbReference type="ChEBI" id="CHEBI:74411"/>
        <dbReference type="ChEBI" id="CHEBI:74449"/>
        <dbReference type="EC" id="1.14.11.53"/>
    </reaction>
    <physiologicalReaction direction="left-to-right" evidence="8">
        <dbReference type="Rhea" id="RHEA:49521"/>
    </physiologicalReaction>
</comment>
<evidence type="ECO:0000256" key="3">
    <source>
        <dbReference type="ARBA" id="ARBA00022723"/>
    </source>
</evidence>
<dbReference type="InterPro" id="IPR005123">
    <property type="entry name" value="Oxoglu/Fe-dep_dioxygenase_dom"/>
</dbReference>
<reference evidence="12 13" key="1">
    <citation type="submission" date="2017-11" db="EMBL/GenBank/DDBJ databases">
        <authorList>
            <person name="Kracher B."/>
        </authorList>
    </citation>
    <scope>NUCLEOTIDE SEQUENCE [LARGE SCALE GENOMIC DNA]</scope>
    <source>
        <strain evidence="12 13">RACE1</strain>
    </source>
</reference>
<evidence type="ECO:0000256" key="7">
    <source>
        <dbReference type="ARBA" id="ARBA00023026"/>
    </source>
</evidence>
<dbReference type="SUPFAM" id="SSF51197">
    <property type="entry name" value="Clavaminate synthase-like"/>
    <property type="match status" value="1"/>
</dbReference>
<feature type="binding site" evidence="9">
    <location>
        <position position="295"/>
    </location>
    <ligand>
        <name>Fe cation</name>
        <dbReference type="ChEBI" id="CHEBI:24875"/>
        <note>catalytic</note>
    </ligand>
</feature>
<gene>
    <name evidence="12" type="ORF">BLGHR1_16267</name>
</gene>
<comment type="similarity">
    <text evidence="1">Belongs to the alkB family.</text>
</comment>
<dbReference type="InterPro" id="IPR027450">
    <property type="entry name" value="AlkB-like"/>
</dbReference>
<dbReference type="PROSITE" id="PS51471">
    <property type="entry name" value="FE2OG_OXY"/>
    <property type="match status" value="1"/>
</dbReference>
<dbReference type="FunFam" id="2.60.120.590:FF:000014">
    <property type="entry name" value="Oxidoreductase, 2OG-Fe(II) oxygenase family family"/>
    <property type="match status" value="1"/>
</dbReference>
<evidence type="ECO:0000256" key="10">
    <source>
        <dbReference type="SAM" id="MobiDB-lite"/>
    </source>
</evidence>
<dbReference type="GO" id="GO:0046872">
    <property type="term" value="F:metal ion binding"/>
    <property type="evidence" value="ECO:0007669"/>
    <property type="project" value="UniProtKB-KW"/>
</dbReference>
<dbReference type="AlphaFoldDB" id="A0A383UYL9"/>
<name>A0A383UYL9_BLUHO</name>
<proteinExistence type="inferred from homology"/>
<dbReference type="Pfam" id="PF13532">
    <property type="entry name" value="2OG-FeII_Oxy_2"/>
    <property type="match status" value="1"/>
</dbReference>
<dbReference type="GO" id="GO:0005634">
    <property type="term" value="C:nucleus"/>
    <property type="evidence" value="ECO:0007669"/>
    <property type="project" value="TreeGrafter"/>
</dbReference>
<evidence type="ECO:0000256" key="5">
    <source>
        <dbReference type="ARBA" id="ARBA00023002"/>
    </source>
</evidence>
<feature type="compositionally biased region" description="Polar residues" evidence="10">
    <location>
        <begin position="1"/>
        <end position="16"/>
    </location>
</feature>
<organism evidence="12 13">
    <name type="scientific">Blumeria hordei</name>
    <name type="common">Barley powdery mildew</name>
    <name type="synonym">Blumeria graminis f. sp. hordei</name>
    <dbReference type="NCBI Taxonomy" id="2867405"/>
    <lineage>
        <taxon>Eukaryota</taxon>
        <taxon>Fungi</taxon>
        <taxon>Dikarya</taxon>
        <taxon>Ascomycota</taxon>
        <taxon>Pezizomycotina</taxon>
        <taxon>Leotiomycetes</taxon>
        <taxon>Erysiphales</taxon>
        <taxon>Erysiphaceae</taxon>
        <taxon>Blumeria</taxon>
    </lineage>
</organism>
<comment type="cofactor">
    <cofactor evidence="9">
        <name>Fe(2+)</name>
        <dbReference type="ChEBI" id="CHEBI:29033"/>
    </cofactor>
    <text evidence="9">Binds 1 Fe(2+) ion per subunit.</text>
</comment>
<dbReference type="GO" id="GO:0005737">
    <property type="term" value="C:cytoplasm"/>
    <property type="evidence" value="ECO:0007669"/>
    <property type="project" value="TreeGrafter"/>
</dbReference>
<feature type="domain" description="Fe2OG dioxygenase" evidence="11">
    <location>
        <begin position="219"/>
        <end position="337"/>
    </location>
</feature>
<evidence type="ECO:0000256" key="9">
    <source>
        <dbReference type="PIRSR" id="PIRSR604574-2"/>
    </source>
</evidence>
<protein>
    <recommendedName>
        <fullName evidence="2">mRNA N(6)-methyladenine demethylase</fullName>
        <ecNumber evidence="2">1.14.11.53</ecNumber>
    </recommendedName>
</protein>